<feature type="region of interest" description="Disordered" evidence="2">
    <location>
        <begin position="64"/>
        <end position="249"/>
    </location>
</feature>
<feature type="region of interest" description="Disordered" evidence="2">
    <location>
        <begin position="24"/>
        <end position="52"/>
    </location>
</feature>
<accession>A0A5B8MLQ0</accession>
<feature type="region of interest" description="Disordered" evidence="2">
    <location>
        <begin position="408"/>
        <end position="434"/>
    </location>
</feature>
<keyword evidence="4" id="KW-1185">Reference proteome</keyword>
<keyword evidence="1" id="KW-0175">Coiled coil</keyword>
<feature type="compositionally biased region" description="Acidic residues" evidence="2">
    <location>
        <begin position="312"/>
        <end position="322"/>
    </location>
</feature>
<feature type="compositionally biased region" description="Acidic residues" evidence="2">
    <location>
        <begin position="413"/>
        <end position="423"/>
    </location>
</feature>
<dbReference type="AlphaFoldDB" id="A0A5B8MLQ0"/>
<evidence type="ECO:0000313" key="3">
    <source>
        <dbReference type="EMBL" id="QDZ21403.1"/>
    </source>
</evidence>
<reference evidence="3 4" key="1">
    <citation type="submission" date="2018-07" db="EMBL/GenBank/DDBJ databases">
        <title>The complete nuclear genome of the prasinophyte Chloropicon primus (CCMP1205).</title>
        <authorList>
            <person name="Pombert J.-F."/>
            <person name="Otis C."/>
            <person name="Turmel M."/>
            <person name="Lemieux C."/>
        </authorList>
    </citation>
    <scope>NUCLEOTIDE SEQUENCE [LARGE SCALE GENOMIC DNA]</scope>
    <source>
        <strain evidence="3 4">CCMP1205</strain>
    </source>
</reference>
<sequence length="503" mass="55111">MMDRTNRRLSSYSGVGVLSDIVNLTASTPTRSQAGNGRSKKGKGSESEPDSSFGLAADLACFQPPKPKRANMLDLSGPKTVCKPFQVAKKKPTTESTRNASRRQPGGGCGVDKPAASKSAGVKRSARSVKKAQDAAEGADASNFTPPHSAEPDTSFPILESDDEVEKKVKLACDSTRKKRNRRKTVCFGDWVTGTPPPALKNRAAKASSREVEPSEDPEARSGEGDLVATPPRQTVVDSCGKNGGAKTPSHAEILKMSKELNSLANNLLPETPGTTEKAGRQTLKERLAESWCGKSYYERLAEVTSNGEGAVQDEEEGEETLDNLQSKLEEALKMTKSKKAKKAKGDKKISARTRRRKTMSFVSTRTITEEKEQPKALDLDSPIQATKKECEEDVEERRKSWADVVADKTEETELVTSEEADEEAKRRKAKDAKKDDLIRKLRAELDEATRKSIVLECQKEQLEEEKSSMKSSLDRLKSFATQLTQQVLELNSELDTLSARCT</sequence>
<organism evidence="3 4">
    <name type="scientific">Chloropicon primus</name>
    <dbReference type="NCBI Taxonomy" id="1764295"/>
    <lineage>
        <taxon>Eukaryota</taxon>
        <taxon>Viridiplantae</taxon>
        <taxon>Chlorophyta</taxon>
        <taxon>Chloropicophyceae</taxon>
        <taxon>Chloropicales</taxon>
        <taxon>Chloropicaceae</taxon>
        <taxon>Chloropicon</taxon>
    </lineage>
</organism>
<feature type="compositionally biased region" description="Basic residues" evidence="2">
    <location>
        <begin position="336"/>
        <end position="359"/>
    </location>
</feature>
<name>A0A5B8MLQ0_9CHLO</name>
<feature type="region of interest" description="Disordered" evidence="2">
    <location>
        <begin position="304"/>
        <end position="323"/>
    </location>
</feature>
<feature type="coiled-coil region" evidence="1">
    <location>
        <begin position="439"/>
        <end position="501"/>
    </location>
</feature>
<feature type="region of interest" description="Disordered" evidence="2">
    <location>
        <begin position="335"/>
        <end position="392"/>
    </location>
</feature>
<evidence type="ECO:0000313" key="4">
    <source>
        <dbReference type="Proteomes" id="UP000316726"/>
    </source>
</evidence>
<dbReference type="Proteomes" id="UP000316726">
    <property type="component" value="Chromosome 5"/>
</dbReference>
<feature type="compositionally biased region" description="Basic and acidic residues" evidence="2">
    <location>
        <begin position="368"/>
        <end position="379"/>
    </location>
</feature>
<evidence type="ECO:0000256" key="1">
    <source>
        <dbReference type="SAM" id="Coils"/>
    </source>
</evidence>
<gene>
    <name evidence="3" type="ORF">A3770_05p39210</name>
</gene>
<evidence type="ECO:0000256" key="2">
    <source>
        <dbReference type="SAM" id="MobiDB-lite"/>
    </source>
</evidence>
<protein>
    <submittedName>
        <fullName evidence="3">Uncharacterized protein</fullName>
    </submittedName>
</protein>
<dbReference type="EMBL" id="CP031038">
    <property type="protein sequence ID" value="QDZ21403.1"/>
    <property type="molecule type" value="Genomic_DNA"/>
</dbReference>
<feature type="compositionally biased region" description="Basic and acidic residues" evidence="2">
    <location>
        <begin position="208"/>
        <end position="224"/>
    </location>
</feature>
<feature type="compositionally biased region" description="Polar residues" evidence="2">
    <location>
        <begin position="24"/>
        <end position="36"/>
    </location>
</feature>
<proteinExistence type="predicted"/>